<evidence type="ECO:0000313" key="2">
    <source>
        <dbReference type="EMBL" id="GAA2195825.1"/>
    </source>
</evidence>
<dbReference type="Proteomes" id="UP001501391">
    <property type="component" value="Unassembled WGS sequence"/>
</dbReference>
<comment type="caution">
    <text evidence="2">The sequence shown here is derived from an EMBL/GenBank/DDBJ whole genome shotgun (WGS) entry which is preliminary data.</text>
</comment>
<evidence type="ECO:0008006" key="4">
    <source>
        <dbReference type="Google" id="ProtNLM"/>
    </source>
</evidence>
<proteinExistence type="predicted"/>
<name>A0ABP5N8K2_9ACTN</name>
<sequence length="52" mass="5339">MALKDGRVTAQGPPRDTVEAALVQDLYGLDADIPHAPGDAAGPSPRERVSVG</sequence>
<keyword evidence="3" id="KW-1185">Reference proteome</keyword>
<reference evidence="3" key="1">
    <citation type="journal article" date="2019" name="Int. J. Syst. Evol. Microbiol.">
        <title>The Global Catalogue of Microorganisms (GCM) 10K type strain sequencing project: providing services to taxonomists for standard genome sequencing and annotation.</title>
        <authorList>
            <consortium name="The Broad Institute Genomics Platform"/>
            <consortium name="The Broad Institute Genome Sequencing Center for Infectious Disease"/>
            <person name="Wu L."/>
            <person name="Ma J."/>
        </authorList>
    </citation>
    <scope>NUCLEOTIDE SEQUENCE [LARGE SCALE GENOMIC DNA]</scope>
    <source>
        <strain evidence="3">JCM 14924</strain>
    </source>
</reference>
<gene>
    <name evidence="2" type="ORF">GCM10009787_27530</name>
</gene>
<protein>
    <recommendedName>
        <fullName evidence="4">Iron complex transport system ATP-binding protein</fullName>
    </recommendedName>
</protein>
<evidence type="ECO:0000256" key="1">
    <source>
        <dbReference type="SAM" id="MobiDB-lite"/>
    </source>
</evidence>
<organism evidence="2 3">
    <name type="scientific">Streptomyces bangladeshensis</name>
    <dbReference type="NCBI Taxonomy" id="295352"/>
    <lineage>
        <taxon>Bacteria</taxon>
        <taxon>Bacillati</taxon>
        <taxon>Actinomycetota</taxon>
        <taxon>Actinomycetes</taxon>
        <taxon>Kitasatosporales</taxon>
        <taxon>Streptomycetaceae</taxon>
        <taxon>Streptomyces</taxon>
    </lineage>
</organism>
<evidence type="ECO:0000313" key="3">
    <source>
        <dbReference type="Proteomes" id="UP001501391"/>
    </source>
</evidence>
<feature type="region of interest" description="Disordered" evidence="1">
    <location>
        <begin position="31"/>
        <end position="52"/>
    </location>
</feature>
<accession>A0ABP5N8K2</accession>
<dbReference type="EMBL" id="BAAAOQ010000008">
    <property type="protein sequence ID" value="GAA2195825.1"/>
    <property type="molecule type" value="Genomic_DNA"/>
</dbReference>